<evidence type="ECO:0000313" key="1">
    <source>
        <dbReference type="EMBL" id="CAG1849312.1"/>
    </source>
</evidence>
<proteinExistence type="predicted"/>
<name>A0A804I8Z5_MUSAM</name>
<evidence type="ECO:0000313" key="3">
    <source>
        <dbReference type="Proteomes" id="UP000012960"/>
    </source>
</evidence>
<reference evidence="1" key="1">
    <citation type="submission" date="2021-03" db="EMBL/GenBank/DDBJ databases">
        <authorList>
            <consortium name="Genoscope - CEA"/>
            <person name="William W."/>
        </authorList>
    </citation>
    <scope>NUCLEOTIDE SEQUENCE</scope>
    <source>
        <strain evidence="1">Doubled-haploid Pahang</strain>
    </source>
</reference>
<dbReference type="InParanoid" id="A0A804I8Z5"/>
<dbReference type="Proteomes" id="UP000012960">
    <property type="component" value="Unplaced"/>
</dbReference>
<reference evidence="2" key="2">
    <citation type="submission" date="2021-05" db="UniProtKB">
        <authorList>
            <consortium name="EnsemblPlants"/>
        </authorList>
    </citation>
    <scope>IDENTIFICATION</scope>
    <source>
        <strain evidence="2">subsp. malaccensis</strain>
    </source>
</reference>
<organism evidence="2 3">
    <name type="scientific">Musa acuminata subsp. malaccensis</name>
    <name type="common">Wild banana</name>
    <name type="synonym">Musa malaccensis</name>
    <dbReference type="NCBI Taxonomy" id="214687"/>
    <lineage>
        <taxon>Eukaryota</taxon>
        <taxon>Viridiplantae</taxon>
        <taxon>Streptophyta</taxon>
        <taxon>Embryophyta</taxon>
        <taxon>Tracheophyta</taxon>
        <taxon>Spermatophyta</taxon>
        <taxon>Magnoliopsida</taxon>
        <taxon>Liliopsida</taxon>
        <taxon>Zingiberales</taxon>
        <taxon>Musaceae</taxon>
        <taxon>Musa</taxon>
    </lineage>
</organism>
<dbReference type="EnsemblPlants" id="Ma03_t06050.1">
    <property type="protein sequence ID" value="Ma03_p06050.1"/>
    <property type="gene ID" value="Ma03_g06050"/>
</dbReference>
<sequence length="93" mass="10574">MAYHSETWKHSELERSPRQYRVQKGNGGTIYSERWNPTPQEQEAICNKLVPLLSSLTVDCDPSLLPPLATVKLCDMQEETNSNDLSILMNPVE</sequence>
<protein>
    <submittedName>
        <fullName evidence="1">(wild Malaysian banana) hypothetical protein</fullName>
    </submittedName>
</protein>
<dbReference type="AlphaFoldDB" id="A0A804I8Z5"/>
<accession>A0A804I8Z5</accession>
<dbReference type="EMBL" id="HG996468">
    <property type="protein sequence ID" value="CAG1849312.1"/>
    <property type="molecule type" value="Genomic_DNA"/>
</dbReference>
<evidence type="ECO:0000313" key="2">
    <source>
        <dbReference type="EnsemblPlants" id="Ma03_p06050.1"/>
    </source>
</evidence>
<dbReference type="Gramene" id="Ma03_t06050.1">
    <property type="protein sequence ID" value="Ma03_p06050.1"/>
    <property type="gene ID" value="Ma03_g06050"/>
</dbReference>
<keyword evidence="3" id="KW-1185">Reference proteome</keyword>
<gene>
    <name evidence="1" type="ORF">GSMUA_208980.1</name>
</gene>